<feature type="chain" id="PRO_5026044407" evidence="1">
    <location>
        <begin position="26"/>
        <end position="196"/>
    </location>
</feature>
<accession>A0A6G0Z7X8</accession>
<dbReference type="OrthoDB" id="6582884at2759"/>
<keyword evidence="3" id="KW-1185">Reference proteome</keyword>
<sequence length="196" mass="22000">MFSKYTEKMFLVVLMLLLLLRSVVSLPFRPNSEECQYPRENNAERMYNVSPACGEGQFRDPLEILGVKFPESRIKHLCKADVYMYADKISNVSFPSDAIKLCGAVCEGYQDTMIFDVGVKVKVINANCDYTGATIIEQHSANETHPAICPDLSTACVCTYNVRCNQRTRPITYTLTPNQKGYLRVEVADCGNSNVT</sequence>
<reference evidence="2 3" key="1">
    <citation type="submission" date="2019-08" db="EMBL/GenBank/DDBJ databases">
        <title>Whole genome of Aphis craccivora.</title>
        <authorList>
            <person name="Voronova N.V."/>
            <person name="Shulinski R.S."/>
            <person name="Bandarenka Y.V."/>
            <person name="Zhorov D.G."/>
            <person name="Warner D."/>
        </authorList>
    </citation>
    <scope>NUCLEOTIDE SEQUENCE [LARGE SCALE GENOMIC DNA]</scope>
    <source>
        <strain evidence="2">180601</strain>
        <tissue evidence="2">Whole Body</tissue>
    </source>
</reference>
<keyword evidence="1" id="KW-0732">Signal</keyword>
<gene>
    <name evidence="2" type="ORF">FWK35_00033982</name>
</gene>
<dbReference type="AlphaFoldDB" id="A0A6G0Z7X8"/>
<evidence type="ECO:0000313" key="3">
    <source>
        <dbReference type="Proteomes" id="UP000478052"/>
    </source>
</evidence>
<proteinExistence type="predicted"/>
<evidence type="ECO:0000256" key="1">
    <source>
        <dbReference type="SAM" id="SignalP"/>
    </source>
</evidence>
<name>A0A6G0Z7X8_APHCR</name>
<organism evidence="2 3">
    <name type="scientific">Aphis craccivora</name>
    <name type="common">Cowpea aphid</name>
    <dbReference type="NCBI Taxonomy" id="307492"/>
    <lineage>
        <taxon>Eukaryota</taxon>
        <taxon>Metazoa</taxon>
        <taxon>Ecdysozoa</taxon>
        <taxon>Arthropoda</taxon>
        <taxon>Hexapoda</taxon>
        <taxon>Insecta</taxon>
        <taxon>Pterygota</taxon>
        <taxon>Neoptera</taxon>
        <taxon>Paraneoptera</taxon>
        <taxon>Hemiptera</taxon>
        <taxon>Sternorrhyncha</taxon>
        <taxon>Aphidomorpha</taxon>
        <taxon>Aphidoidea</taxon>
        <taxon>Aphididae</taxon>
        <taxon>Aphidini</taxon>
        <taxon>Aphis</taxon>
        <taxon>Aphis</taxon>
    </lineage>
</organism>
<comment type="caution">
    <text evidence="2">The sequence shown here is derived from an EMBL/GenBank/DDBJ whole genome shotgun (WGS) entry which is preliminary data.</text>
</comment>
<dbReference type="Proteomes" id="UP000478052">
    <property type="component" value="Unassembled WGS sequence"/>
</dbReference>
<evidence type="ECO:0000313" key="2">
    <source>
        <dbReference type="EMBL" id="KAF0766591.1"/>
    </source>
</evidence>
<feature type="signal peptide" evidence="1">
    <location>
        <begin position="1"/>
        <end position="25"/>
    </location>
</feature>
<protein>
    <submittedName>
        <fullName evidence="2">Uncharacterized protein</fullName>
    </submittedName>
</protein>
<dbReference type="EMBL" id="VUJU01001155">
    <property type="protein sequence ID" value="KAF0766591.1"/>
    <property type="molecule type" value="Genomic_DNA"/>
</dbReference>